<gene>
    <name evidence="8" type="ORF">METZ01_LOCUS333983</name>
</gene>
<dbReference type="PANTHER" id="PTHR23513:SF11">
    <property type="entry name" value="STAPHYLOFERRIN A TRANSPORTER"/>
    <property type="match status" value="1"/>
</dbReference>
<evidence type="ECO:0008006" key="9">
    <source>
        <dbReference type="Google" id="ProtNLM"/>
    </source>
</evidence>
<evidence type="ECO:0000256" key="6">
    <source>
        <dbReference type="ARBA" id="ARBA00023136"/>
    </source>
</evidence>
<feature type="transmembrane region" description="Helical" evidence="7">
    <location>
        <begin position="267"/>
        <end position="291"/>
    </location>
</feature>
<feature type="transmembrane region" description="Helical" evidence="7">
    <location>
        <begin position="186"/>
        <end position="209"/>
    </location>
</feature>
<dbReference type="SUPFAM" id="SSF103473">
    <property type="entry name" value="MFS general substrate transporter"/>
    <property type="match status" value="1"/>
</dbReference>
<feature type="transmembrane region" description="Helical" evidence="7">
    <location>
        <begin position="118"/>
        <end position="136"/>
    </location>
</feature>
<feature type="transmembrane region" description="Helical" evidence="7">
    <location>
        <begin position="303"/>
        <end position="325"/>
    </location>
</feature>
<keyword evidence="3" id="KW-1003">Cell membrane</keyword>
<name>A0A382Q6B7_9ZZZZ</name>
<feature type="transmembrane region" description="Helical" evidence="7">
    <location>
        <begin position="56"/>
        <end position="78"/>
    </location>
</feature>
<keyword evidence="6 7" id="KW-0472">Membrane</keyword>
<feature type="non-terminal residue" evidence="8">
    <location>
        <position position="1"/>
    </location>
</feature>
<evidence type="ECO:0000256" key="1">
    <source>
        <dbReference type="ARBA" id="ARBA00004651"/>
    </source>
</evidence>
<dbReference type="GO" id="GO:0005886">
    <property type="term" value="C:plasma membrane"/>
    <property type="evidence" value="ECO:0007669"/>
    <property type="project" value="UniProtKB-SubCell"/>
</dbReference>
<dbReference type="Gene3D" id="1.20.1250.20">
    <property type="entry name" value="MFS general substrate transporter like domains"/>
    <property type="match status" value="1"/>
</dbReference>
<dbReference type="EMBL" id="UINC01112293">
    <property type="protein sequence ID" value="SVC81129.1"/>
    <property type="molecule type" value="Genomic_DNA"/>
</dbReference>
<dbReference type="CDD" id="cd06173">
    <property type="entry name" value="MFS_MefA_like"/>
    <property type="match status" value="1"/>
</dbReference>
<sequence length="335" mass="36374">VSERRIYMLAKIRDQYLLALQYEDFRRLWTVNAFAGAAQWALIIARGWLAYEITGAALWVGLVTFAAMIPRLFTSPIVGFMADRFDRVTILRVGLTLNMLHNVALALMVMLDAIEGRLLILLFLALLNGTLASFRMNTTSALIPNMVPKERLLNGIALNQATQQGSRMVGALGILPLLAILDDNGIMAAFWLCSSFYAFALITAMRINIRSTGVIDREKGFLSNLVAGFVYVYGHPQILAMILIVLAHCALTMSYESLLPSISTEKLAAGSVGVSYLIGAVGAGALITAIFLAGVRNTTTRGILFLVFGFTSGLGPILLALTTHWELSILAAVAM</sequence>
<dbReference type="AlphaFoldDB" id="A0A382Q6B7"/>
<feature type="transmembrane region" description="Helical" evidence="7">
    <location>
        <begin position="90"/>
        <end position="111"/>
    </location>
</feature>
<organism evidence="8">
    <name type="scientific">marine metagenome</name>
    <dbReference type="NCBI Taxonomy" id="408172"/>
    <lineage>
        <taxon>unclassified sequences</taxon>
        <taxon>metagenomes</taxon>
        <taxon>ecological metagenomes</taxon>
    </lineage>
</organism>
<dbReference type="InterPro" id="IPR010290">
    <property type="entry name" value="TM_effector"/>
</dbReference>
<protein>
    <recommendedName>
        <fullName evidence="9">Major facilitator superfamily (MFS) profile domain-containing protein</fullName>
    </recommendedName>
</protein>
<keyword evidence="2" id="KW-0813">Transport</keyword>
<keyword evidence="5 7" id="KW-1133">Transmembrane helix</keyword>
<keyword evidence="4 7" id="KW-0812">Transmembrane</keyword>
<proteinExistence type="predicted"/>
<dbReference type="Pfam" id="PF05977">
    <property type="entry name" value="MFS_3"/>
    <property type="match status" value="1"/>
</dbReference>
<dbReference type="InterPro" id="IPR036259">
    <property type="entry name" value="MFS_trans_sf"/>
</dbReference>
<evidence type="ECO:0000313" key="8">
    <source>
        <dbReference type="EMBL" id="SVC81129.1"/>
    </source>
</evidence>
<evidence type="ECO:0000256" key="4">
    <source>
        <dbReference type="ARBA" id="ARBA00022692"/>
    </source>
</evidence>
<evidence type="ECO:0000256" key="5">
    <source>
        <dbReference type="ARBA" id="ARBA00022989"/>
    </source>
</evidence>
<evidence type="ECO:0000256" key="2">
    <source>
        <dbReference type="ARBA" id="ARBA00022448"/>
    </source>
</evidence>
<dbReference type="PANTHER" id="PTHR23513">
    <property type="entry name" value="INTEGRAL MEMBRANE EFFLUX PROTEIN-RELATED"/>
    <property type="match status" value="1"/>
</dbReference>
<accession>A0A382Q6B7</accession>
<evidence type="ECO:0000256" key="7">
    <source>
        <dbReference type="SAM" id="Phobius"/>
    </source>
</evidence>
<feature type="non-terminal residue" evidence="8">
    <location>
        <position position="335"/>
    </location>
</feature>
<feature type="transmembrane region" description="Helical" evidence="7">
    <location>
        <begin position="221"/>
        <end position="247"/>
    </location>
</feature>
<reference evidence="8" key="1">
    <citation type="submission" date="2018-05" db="EMBL/GenBank/DDBJ databases">
        <authorList>
            <person name="Lanie J.A."/>
            <person name="Ng W.-L."/>
            <person name="Kazmierczak K.M."/>
            <person name="Andrzejewski T.M."/>
            <person name="Davidsen T.M."/>
            <person name="Wayne K.J."/>
            <person name="Tettelin H."/>
            <person name="Glass J.I."/>
            <person name="Rusch D."/>
            <person name="Podicherti R."/>
            <person name="Tsui H.-C.T."/>
            <person name="Winkler M.E."/>
        </authorList>
    </citation>
    <scope>NUCLEOTIDE SEQUENCE</scope>
</reference>
<comment type="subcellular location">
    <subcellularLocation>
        <location evidence="1">Cell membrane</location>
        <topology evidence="1">Multi-pass membrane protein</topology>
    </subcellularLocation>
</comment>
<evidence type="ECO:0000256" key="3">
    <source>
        <dbReference type="ARBA" id="ARBA00022475"/>
    </source>
</evidence>